<dbReference type="RefSeq" id="WP_318620468.1">
    <property type="nucleotide sequence ID" value="NZ_CP137642.1"/>
</dbReference>
<dbReference type="PANTHER" id="PTHR16537">
    <property type="entry name" value="SJOEGREN SYNDROME/SCLERODERMA AUTOANTIGEN 1"/>
    <property type="match status" value="1"/>
</dbReference>
<sequence length="126" mass="13767">MTVERADEVMAEYLLKGGKMLAKSCKVCGYPLFEYKGETQCVICPLLESEAPHPGSEPSAPPAPTVQIPPTAAADRERGSWVAAEIERTIVHLCERVRGEEKAEDCLTLMKAVERGARALARLGQR</sequence>
<dbReference type="Proteomes" id="UP001305652">
    <property type="component" value="Chromosome"/>
</dbReference>
<dbReference type="InterPro" id="IPR009563">
    <property type="entry name" value="SSSCA1"/>
</dbReference>
<reference evidence="2 3" key="1">
    <citation type="submission" date="2023-10" db="EMBL/GenBank/DDBJ databases">
        <title>The complete genome sequence of Methanoculleus receptaculi DSM 18860.</title>
        <authorList>
            <person name="Lai S.-J."/>
            <person name="You Y.-T."/>
            <person name="Chen S.-C."/>
        </authorList>
    </citation>
    <scope>NUCLEOTIDE SEQUENCE [LARGE SCALE GENOMIC DNA]</scope>
    <source>
        <strain evidence="2 3">DSM 18860</strain>
    </source>
</reference>
<accession>A0AAX4FSU3</accession>
<dbReference type="Pfam" id="PF06677">
    <property type="entry name" value="Auto_anti-p27"/>
    <property type="match status" value="1"/>
</dbReference>
<dbReference type="GeneID" id="85732823"/>
<keyword evidence="3" id="KW-1185">Reference proteome</keyword>
<organism evidence="2 3">
    <name type="scientific">Methanoculleus receptaculi</name>
    <dbReference type="NCBI Taxonomy" id="394967"/>
    <lineage>
        <taxon>Archaea</taxon>
        <taxon>Methanobacteriati</taxon>
        <taxon>Methanobacteriota</taxon>
        <taxon>Stenosarchaea group</taxon>
        <taxon>Methanomicrobia</taxon>
        <taxon>Methanomicrobiales</taxon>
        <taxon>Methanomicrobiaceae</taxon>
        <taxon>Methanoculleus</taxon>
    </lineage>
</organism>
<dbReference type="EMBL" id="CP137642">
    <property type="protein sequence ID" value="WOX56993.1"/>
    <property type="molecule type" value="Genomic_DNA"/>
</dbReference>
<name>A0AAX4FSU3_9EURY</name>
<gene>
    <name evidence="2" type="ORF">R6Y96_06660</name>
</gene>
<dbReference type="KEGG" id="mrc:R6Y96_06660"/>
<evidence type="ECO:0000313" key="3">
    <source>
        <dbReference type="Proteomes" id="UP001305652"/>
    </source>
</evidence>
<feature type="region of interest" description="Disordered" evidence="1">
    <location>
        <begin position="51"/>
        <end position="74"/>
    </location>
</feature>
<evidence type="ECO:0000256" key="1">
    <source>
        <dbReference type="SAM" id="MobiDB-lite"/>
    </source>
</evidence>
<dbReference type="AlphaFoldDB" id="A0AAX4FSU3"/>
<protein>
    <submittedName>
        <fullName evidence="2">Autoantigen p27 domain-containing protein</fullName>
    </submittedName>
</protein>
<proteinExistence type="predicted"/>
<dbReference type="PANTHER" id="PTHR16537:SF1">
    <property type="entry name" value="PROTEIN ZNRD2"/>
    <property type="match status" value="1"/>
</dbReference>
<dbReference type="InterPro" id="IPR051888">
    <property type="entry name" value="UPF0148_domain"/>
</dbReference>
<evidence type="ECO:0000313" key="2">
    <source>
        <dbReference type="EMBL" id="WOX56993.1"/>
    </source>
</evidence>